<dbReference type="InterPro" id="IPR016454">
    <property type="entry name" value="Cysteine_dSase"/>
</dbReference>
<dbReference type="NCBIfam" id="TIGR01977">
    <property type="entry name" value="am_tr_V_EF2568"/>
    <property type="match status" value="1"/>
</dbReference>
<evidence type="ECO:0000256" key="4">
    <source>
        <dbReference type="ARBA" id="ARBA00022898"/>
    </source>
</evidence>
<dbReference type="PROSITE" id="PS00595">
    <property type="entry name" value="AA_TRANSFER_CLASS_5"/>
    <property type="match status" value="1"/>
</dbReference>
<dbReference type="InterPro" id="IPR015422">
    <property type="entry name" value="PyrdxlP-dep_Trfase_small"/>
</dbReference>
<protein>
    <recommendedName>
        <fullName evidence="3">cysteine desulfurase</fullName>
        <ecNumber evidence="3">2.8.1.7</ecNumber>
    </recommendedName>
</protein>
<dbReference type="PANTHER" id="PTHR43586:SF4">
    <property type="entry name" value="ISOPENICILLIN N EPIMERASE"/>
    <property type="match status" value="1"/>
</dbReference>
<dbReference type="PANTHER" id="PTHR43586">
    <property type="entry name" value="CYSTEINE DESULFURASE"/>
    <property type="match status" value="1"/>
</dbReference>
<reference evidence="8 9" key="1">
    <citation type="submission" date="2021-05" db="EMBL/GenBank/DDBJ databases">
        <title>The draft genome of Geobacter luticola JCM 17780.</title>
        <authorList>
            <person name="Xu Z."/>
            <person name="Masuda Y."/>
            <person name="Itoh H."/>
            <person name="Senoo K."/>
        </authorList>
    </citation>
    <scope>NUCLEOTIDE SEQUENCE [LARGE SCALE GENOMIC DNA]</scope>
    <source>
        <strain evidence="8 9">JCM 17780</strain>
    </source>
</reference>
<dbReference type="EC" id="2.8.1.7" evidence="3"/>
<dbReference type="InterPro" id="IPR000192">
    <property type="entry name" value="Aminotrans_V_dom"/>
</dbReference>
<comment type="similarity">
    <text evidence="2">Belongs to the class-V pyridoxal-phosphate-dependent aminotransferase family. Csd subfamily.</text>
</comment>
<evidence type="ECO:0000313" key="8">
    <source>
        <dbReference type="EMBL" id="MBT0651435.1"/>
    </source>
</evidence>
<accession>A0ABS5S7T5</accession>
<dbReference type="Gene3D" id="3.40.640.10">
    <property type="entry name" value="Type I PLP-dependent aspartate aminotransferase-like (Major domain)"/>
    <property type="match status" value="1"/>
</dbReference>
<comment type="catalytic activity">
    <reaction evidence="5">
        <text>(sulfur carrier)-H + L-cysteine = (sulfur carrier)-SH + L-alanine</text>
        <dbReference type="Rhea" id="RHEA:43892"/>
        <dbReference type="Rhea" id="RHEA-COMP:14737"/>
        <dbReference type="Rhea" id="RHEA-COMP:14739"/>
        <dbReference type="ChEBI" id="CHEBI:29917"/>
        <dbReference type="ChEBI" id="CHEBI:35235"/>
        <dbReference type="ChEBI" id="CHEBI:57972"/>
        <dbReference type="ChEBI" id="CHEBI:64428"/>
        <dbReference type="EC" id="2.8.1.7"/>
    </reaction>
</comment>
<evidence type="ECO:0000259" key="7">
    <source>
        <dbReference type="Pfam" id="PF00266"/>
    </source>
</evidence>
<keyword evidence="8" id="KW-0808">Transferase</keyword>
<dbReference type="RefSeq" id="WP_214173453.1">
    <property type="nucleotide sequence ID" value="NZ_JAHCVK010000001.1"/>
</dbReference>
<comment type="caution">
    <text evidence="8">The sequence shown here is derived from an EMBL/GenBank/DDBJ whole genome shotgun (WGS) entry which is preliminary data.</text>
</comment>
<dbReference type="InterPro" id="IPR015424">
    <property type="entry name" value="PyrdxlP-dep_Trfase"/>
</dbReference>
<dbReference type="SUPFAM" id="SSF53383">
    <property type="entry name" value="PLP-dependent transferases"/>
    <property type="match status" value="1"/>
</dbReference>
<keyword evidence="9" id="KW-1185">Reference proteome</keyword>
<evidence type="ECO:0000313" key="9">
    <source>
        <dbReference type="Proteomes" id="UP000756860"/>
    </source>
</evidence>
<dbReference type="Gene3D" id="3.90.1150.10">
    <property type="entry name" value="Aspartate Aminotransferase, domain 1"/>
    <property type="match status" value="1"/>
</dbReference>
<gene>
    <name evidence="8" type="ORF">KI810_00065</name>
</gene>
<organism evidence="8 9">
    <name type="scientific">Geomobilimonas luticola</name>
    <dbReference type="NCBI Taxonomy" id="1114878"/>
    <lineage>
        <taxon>Bacteria</taxon>
        <taxon>Pseudomonadati</taxon>
        <taxon>Thermodesulfobacteriota</taxon>
        <taxon>Desulfuromonadia</taxon>
        <taxon>Geobacterales</taxon>
        <taxon>Geobacteraceae</taxon>
        <taxon>Geomobilimonas</taxon>
    </lineage>
</organism>
<dbReference type="Proteomes" id="UP000756860">
    <property type="component" value="Unassembled WGS sequence"/>
</dbReference>
<comment type="cofactor">
    <cofactor evidence="1 6">
        <name>pyridoxal 5'-phosphate</name>
        <dbReference type="ChEBI" id="CHEBI:597326"/>
    </cofactor>
</comment>
<dbReference type="InterPro" id="IPR020578">
    <property type="entry name" value="Aminotrans_V_PyrdxlP_BS"/>
</dbReference>
<dbReference type="Pfam" id="PF00266">
    <property type="entry name" value="Aminotran_5"/>
    <property type="match status" value="1"/>
</dbReference>
<name>A0ABS5S7T5_9BACT</name>
<evidence type="ECO:0000256" key="2">
    <source>
        <dbReference type="ARBA" id="ARBA00010447"/>
    </source>
</evidence>
<proteinExistence type="inferred from homology"/>
<dbReference type="GO" id="GO:0008483">
    <property type="term" value="F:transaminase activity"/>
    <property type="evidence" value="ECO:0007669"/>
    <property type="project" value="UniProtKB-KW"/>
</dbReference>
<feature type="domain" description="Aminotransferase class V" evidence="7">
    <location>
        <begin position="8"/>
        <end position="377"/>
    </location>
</feature>
<sequence length="399" mass="43912">MEHPKDLIYFDNAATSWPKPEHVYSFMMEFYRATGVNPGRSGFDLAIEAGSLLDRLRLRLTRFFGGDEDTPERLCFGYNATDALNLIIGGLLERGDHVITTNLEHNSVIRPINHLVRDGGVEATFIPFDGAGFVDPDDIAKAIRPTTKLVVVNHGSNVIGTIQPVKEIGRICRERGVTFVIDTTQTAGIVPIDMKEMNVDALAFTGHKALMGTTGIGGLCVRKHLHLRQTRAGGTGVESIYPYHLEEYPWRMEFGTPNMLGVASLWAGQDWLDEQGVENIHAREMALAKKLVEGLRRIEGVRFYCCDSLENHLSTFMINIDGLDAGDVGVLLDVDHNIATRTGLHCAPLVHTQLGTVDIHGGVRFSIGAFNTAEQVDVAIDAVEAISRWGAERRRRGAA</sequence>
<keyword evidence="4" id="KW-0663">Pyridoxal phosphate</keyword>
<evidence type="ECO:0000256" key="3">
    <source>
        <dbReference type="ARBA" id="ARBA00012239"/>
    </source>
</evidence>
<dbReference type="EMBL" id="JAHCVK010000001">
    <property type="protein sequence ID" value="MBT0651435.1"/>
    <property type="molecule type" value="Genomic_DNA"/>
</dbReference>
<dbReference type="InterPro" id="IPR015421">
    <property type="entry name" value="PyrdxlP-dep_Trfase_major"/>
</dbReference>
<evidence type="ECO:0000256" key="5">
    <source>
        <dbReference type="ARBA" id="ARBA00050776"/>
    </source>
</evidence>
<keyword evidence="8" id="KW-0032">Aminotransferase</keyword>
<evidence type="ECO:0000256" key="6">
    <source>
        <dbReference type="RuleBase" id="RU004504"/>
    </source>
</evidence>
<evidence type="ECO:0000256" key="1">
    <source>
        <dbReference type="ARBA" id="ARBA00001933"/>
    </source>
</evidence>
<dbReference type="PIRSF" id="PIRSF005572">
    <property type="entry name" value="NifS"/>
    <property type="match status" value="1"/>
</dbReference>
<dbReference type="InterPro" id="IPR010969">
    <property type="entry name" value="Cys_dSase-rel_unknwn_funct"/>
</dbReference>